<evidence type="ECO:0000313" key="3">
    <source>
        <dbReference type="EMBL" id="EIJ33336.1"/>
    </source>
</evidence>
<evidence type="ECO:0000313" key="4">
    <source>
        <dbReference type="Proteomes" id="UP000005317"/>
    </source>
</evidence>
<reference evidence="4" key="1">
    <citation type="journal article" date="2011" name="Stand. Genomic Sci.">
        <title>Genome sequence of the filamentous, gliding Thiothrix nivea neotype strain (JP2(T)).</title>
        <authorList>
            <person name="Lapidus A."/>
            <person name="Nolan M."/>
            <person name="Lucas S."/>
            <person name="Glavina Del Rio T."/>
            <person name="Tice H."/>
            <person name="Cheng J.F."/>
            <person name="Tapia R."/>
            <person name="Han C."/>
            <person name="Goodwin L."/>
            <person name="Pitluck S."/>
            <person name="Liolios K."/>
            <person name="Pagani I."/>
            <person name="Ivanova N."/>
            <person name="Huntemann M."/>
            <person name="Mavromatis K."/>
            <person name="Mikhailova N."/>
            <person name="Pati A."/>
            <person name="Chen A."/>
            <person name="Palaniappan K."/>
            <person name="Land M."/>
            <person name="Brambilla E.M."/>
            <person name="Rohde M."/>
            <person name="Abt B."/>
            <person name="Verbarg S."/>
            <person name="Goker M."/>
            <person name="Bristow J."/>
            <person name="Eisen J.A."/>
            <person name="Markowitz V."/>
            <person name="Hugenholtz P."/>
            <person name="Kyrpides N.C."/>
            <person name="Klenk H.P."/>
            <person name="Woyke T."/>
        </authorList>
    </citation>
    <scope>NUCLEOTIDE SEQUENCE [LARGE SCALE GENOMIC DNA]</scope>
    <source>
        <strain evidence="4">ATCC 35100 / DSM 5205 / JP2</strain>
    </source>
</reference>
<gene>
    <name evidence="3" type="ORF">Thini_0699</name>
</gene>
<name>A0A656HD08_THINJ</name>
<evidence type="ECO:0008006" key="5">
    <source>
        <dbReference type="Google" id="ProtNLM"/>
    </source>
</evidence>
<dbReference type="RefSeq" id="WP_002707290.1">
    <property type="nucleotide sequence ID" value="NZ_JH651384.1"/>
</dbReference>
<feature type="coiled-coil region" evidence="1">
    <location>
        <begin position="205"/>
        <end position="239"/>
    </location>
</feature>
<evidence type="ECO:0000256" key="2">
    <source>
        <dbReference type="SAM" id="MobiDB-lite"/>
    </source>
</evidence>
<organism evidence="3 4">
    <name type="scientific">Thiothrix nivea (strain ATCC 35100 / DSM 5205 / JP2)</name>
    <dbReference type="NCBI Taxonomy" id="870187"/>
    <lineage>
        <taxon>Bacteria</taxon>
        <taxon>Pseudomonadati</taxon>
        <taxon>Pseudomonadota</taxon>
        <taxon>Gammaproteobacteria</taxon>
        <taxon>Thiotrichales</taxon>
        <taxon>Thiotrichaceae</taxon>
        <taxon>Thiothrix</taxon>
    </lineage>
</organism>
<dbReference type="AlphaFoldDB" id="A0A656HD08"/>
<feature type="region of interest" description="Disordered" evidence="2">
    <location>
        <begin position="365"/>
        <end position="388"/>
    </location>
</feature>
<keyword evidence="4" id="KW-1185">Reference proteome</keyword>
<proteinExistence type="predicted"/>
<sequence>MKQADDDLTIDLYAAPRSAQQPDHFADVSNMVDTNPDADIEEIVRPFRSVSELEAAKETLPAIPENPNVRLAHISENMLSLAVDLGIDASVSTSDMAMEAAHDMVSSATLLIRSGVRLIIAKEKCQHGEFEDHCNRVGIDRFRASEAMRYAQFASTLEPKERDKYLMLPKKSALLLANAEPALVEFLLEDGNEDLAKRLRKKSQLKELALELADTEHALEKSEKEVDSLYKEVKRLKEAHETAAAGSEYPADVVKLRKESSVLADEAIAALSSIQFHAEKFHHSLSISDPSAGRRNLYAAMYPAIASVASVINSASRLFTDLCGQYDLDPADIAGRVSIPMTQAELDVIDAARDMMLKRKMARSESRMGAYLEEGQLTRGRGRPRKGE</sequence>
<dbReference type="EMBL" id="JH651384">
    <property type="protein sequence ID" value="EIJ33336.1"/>
    <property type="molecule type" value="Genomic_DNA"/>
</dbReference>
<accession>A0A656HD08</accession>
<keyword evidence="1" id="KW-0175">Coiled coil</keyword>
<protein>
    <recommendedName>
        <fullName evidence="5">DUF3102 domain-containing protein</fullName>
    </recommendedName>
</protein>
<dbReference type="Proteomes" id="UP000005317">
    <property type="component" value="Unassembled WGS sequence"/>
</dbReference>
<evidence type="ECO:0000256" key="1">
    <source>
        <dbReference type="SAM" id="Coils"/>
    </source>
</evidence>